<dbReference type="Proteomes" id="UP000318521">
    <property type="component" value="Unassembled WGS sequence"/>
</dbReference>
<reference evidence="1 2" key="1">
    <citation type="submission" date="2019-07" db="EMBL/GenBank/DDBJ databases">
        <authorList>
            <person name="Park Y.J."/>
            <person name="Jeong S.E."/>
            <person name="Jung H.S."/>
        </authorList>
    </citation>
    <scope>NUCLEOTIDE SEQUENCE [LARGE SCALE GENOMIC DNA]</scope>
    <source>
        <strain evidence="2">P16(2019)</strain>
    </source>
</reference>
<comment type="caution">
    <text evidence="1">The sequence shown here is derived from an EMBL/GenBank/DDBJ whole genome shotgun (WGS) entry which is preliminary data.</text>
</comment>
<name>A0A553ZWZ7_9BACI</name>
<dbReference type="RefSeq" id="WP_143849255.1">
    <property type="nucleotide sequence ID" value="NZ_VLXZ01000008.1"/>
</dbReference>
<dbReference type="AlphaFoldDB" id="A0A553ZWZ7"/>
<dbReference type="Gene3D" id="3.40.50.300">
    <property type="entry name" value="P-loop containing nucleotide triphosphate hydrolases"/>
    <property type="match status" value="1"/>
</dbReference>
<sequence length="99" mass="11428">MAKSGYNKRFFKPSPLTILDEPTASLDSFSEKNLYDLFKEMTEDTTAILISHRLGMASWADRIIVMEDGEMIEVGTHNELLQLDKKYASLIKLQKEYYC</sequence>
<dbReference type="OrthoDB" id="9806127at2"/>
<keyword evidence="1" id="KW-0547">Nucleotide-binding</keyword>
<accession>A0A553ZWZ7</accession>
<dbReference type="EMBL" id="VLXZ01000008">
    <property type="protein sequence ID" value="TSB45915.1"/>
    <property type="molecule type" value="Genomic_DNA"/>
</dbReference>
<dbReference type="GO" id="GO:0005524">
    <property type="term" value="F:ATP binding"/>
    <property type="evidence" value="ECO:0007669"/>
    <property type="project" value="UniProtKB-KW"/>
</dbReference>
<keyword evidence="2" id="KW-1185">Reference proteome</keyword>
<keyword evidence="1" id="KW-0067">ATP-binding</keyword>
<dbReference type="InterPro" id="IPR027417">
    <property type="entry name" value="P-loop_NTPase"/>
</dbReference>
<dbReference type="InterPro" id="IPR039421">
    <property type="entry name" value="Type_1_exporter"/>
</dbReference>
<dbReference type="PANTHER" id="PTHR43394">
    <property type="entry name" value="ATP-DEPENDENT PERMEASE MDL1, MITOCHONDRIAL"/>
    <property type="match status" value="1"/>
</dbReference>
<dbReference type="GO" id="GO:0015421">
    <property type="term" value="F:ABC-type oligopeptide transporter activity"/>
    <property type="evidence" value="ECO:0007669"/>
    <property type="project" value="TreeGrafter"/>
</dbReference>
<gene>
    <name evidence="1" type="ORF">FN960_13445</name>
</gene>
<protein>
    <submittedName>
        <fullName evidence="1">ABC transporter ATP-binding protein</fullName>
    </submittedName>
</protein>
<evidence type="ECO:0000313" key="2">
    <source>
        <dbReference type="Proteomes" id="UP000318521"/>
    </source>
</evidence>
<organism evidence="1 2">
    <name type="scientific">Alkalicoccobacillus porphyridii</name>
    <dbReference type="NCBI Taxonomy" id="2597270"/>
    <lineage>
        <taxon>Bacteria</taxon>
        <taxon>Bacillati</taxon>
        <taxon>Bacillota</taxon>
        <taxon>Bacilli</taxon>
        <taxon>Bacillales</taxon>
        <taxon>Bacillaceae</taxon>
        <taxon>Alkalicoccobacillus</taxon>
    </lineage>
</organism>
<evidence type="ECO:0000313" key="1">
    <source>
        <dbReference type="EMBL" id="TSB45915.1"/>
    </source>
</evidence>
<proteinExistence type="predicted"/>
<dbReference type="PANTHER" id="PTHR43394:SF1">
    <property type="entry name" value="ATP-BINDING CASSETTE SUB-FAMILY B MEMBER 10, MITOCHONDRIAL"/>
    <property type="match status" value="1"/>
</dbReference>
<dbReference type="SUPFAM" id="SSF52540">
    <property type="entry name" value="P-loop containing nucleoside triphosphate hydrolases"/>
    <property type="match status" value="1"/>
</dbReference>